<reference evidence="4" key="1">
    <citation type="journal article" date="2023" name="Plants (Basel)">
        <title>Genomic Analysis of Leptolyngbya boryana CZ1 Reveals Efficient Carbon Fixation Modules.</title>
        <authorList>
            <person name="Bai X."/>
            <person name="Wang H."/>
            <person name="Cheng W."/>
            <person name="Wang J."/>
            <person name="Ma M."/>
            <person name="Hu H."/>
            <person name="Song Z."/>
            <person name="Ma H."/>
            <person name="Fan Y."/>
            <person name="Du C."/>
            <person name="Xu J."/>
        </authorList>
    </citation>
    <scope>NUCLEOTIDE SEQUENCE</scope>
    <source>
        <strain evidence="4">CZ1</strain>
    </source>
</reference>
<name>A0AA96X1G1_LEPBY</name>
<reference evidence="4" key="2">
    <citation type="submission" date="2023-07" db="EMBL/GenBank/DDBJ databases">
        <authorList>
            <person name="Bai X.-H."/>
            <person name="Wang H.-H."/>
            <person name="Wang J."/>
            <person name="Ma M.-Y."/>
            <person name="Hu H.-H."/>
            <person name="Song Z.-L."/>
            <person name="Ma H.-G."/>
            <person name="Fan Y."/>
            <person name="Du C.-Y."/>
            <person name="Xu J.-C."/>
        </authorList>
    </citation>
    <scope>NUCLEOTIDE SEQUENCE</scope>
    <source>
        <strain evidence="4">CZ1</strain>
    </source>
</reference>
<dbReference type="InterPro" id="IPR001087">
    <property type="entry name" value="GDSL"/>
</dbReference>
<dbReference type="SUPFAM" id="SSF52266">
    <property type="entry name" value="SGNH hydrolase"/>
    <property type="match status" value="1"/>
</dbReference>
<dbReference type="RefSeq" id="WP_316428972.1">
    <property type="nucleotide sequence ID" value="NZ_CP130144.1"/>
</dbReference>
<dbReference type="PANTHER" id="PTHR45648">
    <property type="entry name" value="GDSL LIPASE/ACYLHYDROLASE FAMILY PROTEIN (AFU_ORTHOLOGUE AFUA_4G14700)"/>
    <property type="match status" value="1"/>
</dbReference>
<organism evidence="4">
    <name type="scientific">Leptolyngbya boryana CZ1</name>
    <dbReference type="NCBI Taxonomy" id="3060204"/>
    <lineage>
        <taxon>Bacteria</taxon>
        <taxon>Bacillati</taxon>
        <taxon>Cyanobacteriota</taxon>
        <taxon>Cyanophyceae</taxon>
        <taxon>Leptolyngbyales</taxon>
        <taxon>Leptolyngbyaceae</taxon>
        <taxon>Leptolyngbya group</taxon>
        <taxon>Leptolyngbya</taxon>
    </lineage>
</organism>
<dbReference type="CDD" id="cd01846">
    <property type="entry name" value="fatty_acyltransferase_like"/>
    <property type="match status" value="1"/>
</dbReference>
<accession>A0AA96X1G1</accession>
<dbReference type="Pfam" id="PF00657">
    <property type="entry name" value="Lipase_GDSL"/>
    <property type="match status" value="1"/>
</dbReference>
<protein>
    <submittedName>
        <fullName evidence="4">Autotransporter domain-containing protein</fullName>
    </submittedName>
</protein>
<dbReference type="AlphaFoldDB" id="A0AA96X1G1"/>
<gene>
    <name evidence="4" type="ORF">Q2T42_13970</name>
</gene>
<feature type="chain" id="PRO_5041695032" evidence="2">
    <location>
        <begin position="26"/>
        <end position="591"/>
    </location>
</feature>
<dbReference type="InterPro" id="IPR036514">
    <property type="entry name" value="SGNH_hydro_sf"/>
</dbReference>
<dbReference type="InterPro" id="IPR005546">
    <property type="entry name" value="Autotransporte_beta"/>
</dbReference>
<keyword evidence="2" id="KW-0732">Signal</keyword>
<dbReference type="SMART" id="SM00869">
    <property type="entry name" value="Autotransporter"/>
    <property type="match status" value="1"/>
</dbReference>
<evidence type="ECO:0000259" key="3">
    <source>
        <dbReference type="PROSITE" id="PS51208"/>
    </source>
</evidence>
<sequence>MKPQFFAVKLAILTCLVPVSAQAQAIAGFTIFGDSLSDNGNAFRNTNGLVPPSPPYVNGRFTNGVVWVEDLATKLNLTPTTINFAFGGATSGTNNTITPLLPGVTTQVNGFLQSSPSVSPSQAFVVWAGANDYLGGGITNPAIPVGNIGAILQRLTAAGANKLVVPNLPDLGRVPGTVGNPVQSAGLTQLSTAHNQGLQATLRSLAQSNPNLSIVPIDINALFNQVLNDPARFGFTNVTQACLGTGANCDQFLFWDQLHPTARGHQIISEYAFSLLSAPLSIAPQTEIALGVARRPSRDLDGRILALRQNPNPDQKLGVFVNGDFNFGNWDSNNGIVGYDFDTKSVSIGADYRVTDNLALGLALNYGQNNSELNNNLGEVDVSSFSVSAYGSYSQEKFYADTLINFGWNKFDITRNLNVTGFRSATAEPDGKQFSVRFNSGYNFGSNELSVGPMIGVRYTKVKIDGYTERDGSILNLNVPDQEADSVILNIGAQLAYDFRSPSATITPFIAANYEHEFANGSREIVTELASQPGIPNRIRTGEPDRDFVRLSTGVQAQFANNLSVGVGYETVLGKQDVSDHAVQAQLRYQF</sequence>
<dbReference type="NCBIfam" id="TIGR01414">
    <property type="entry name" value="autotrans_barl"/>
    <property type="match status" value="1"/>
</dbReference>
<keyword evidence="1" id="KW-0378">Hydrolase</keyword>
<feature type="signal peptide" evidence="2">
    <location>
        <begin position="1"/>
        <end position="25"/>
    </location>
</feature>
<dbReference type="InterPro" id="IPR006315">
    <property type="entry name" value="OM_autotransptr_brl_dom"/>
</dbReference>
<dbReference type="EMBL" id="CP130144">
    <property type="protein sequence ID" value="WNZ48928.1"/>
    <property type="molecule type" value="Genomic_DNA"/>
</dbReference>
<dbReference type="InterPro" id="IPR051058">
    <property type="entry name" value="GDSL_Est/Lipase"/>
</dbReference>
<feature type="domain" description="Autotransporter" evidence="3">
    <location>
        <begin position="312"/>
        <end position="591"/>
    </location>
</feature>
<dbReference type="Gene3D" id="2.40.128.130">
    <property type="entry name" value="Autotransporter beta-domain"/>
    <property type="match status" value="1"/>
</dbReference>
<dbReference type="Gene3D" id="3.40.50.1110">
    <property type="entry name" value="SGNH hydrolase"/>
    <property type="match status" value="1"/>
</dbReference>
<proteinExistence type="predicted"/>
<dbReference type="PROSITE" id="PS51208">
    <property type="entry name" value="AUTOTRANSPORTER"/>
    <property type="match status" value="1"/>
</dbReference>
<dbReference type="SUPFAM" id="SSF103515">
    <property type="entry name" value="Autotransporter"/>
    <property type="match status" value="1"/>
</dbReference>
<evidence type="ECO:0000256" key="1">
    <source>
        <dbReference type="ARBA" id="ARBA00022801"/>
    </source>
</evidence>
<dbReference type="Pfam" id="PF03797">
    <property type="entry name" value="Autotransporter"/>
    <property type="match status" value="1"/>
</dbReference>
<dbReference type="GO" id="GO:0016788">
    <property type="term" value="F:hydrolase activity, acting on ester bonds"/>
    <property type="evidence" value="ECO:0007669"/>
    <property type="project" value="InterPro"/>
</dbReference>
<dbReference type="InterPro" id="IPR036709">
    <property type="entry name" value="Autotransporte_beta_dom_sf"/>
</dbReference>
<dbReference type="GO" id="GO:0019867">
    <property type="term" value="C:outer membrane"/>
    <property type="evidence" value="ECO:0007669"/>
    <property type="project" value="InterPro"/>
</dbReference>
<dbReference type="PANTHER" id="PTHR45648:SF22">
    <property type="entry name" value="GDSL LIPASE_ACYLHYDROLASE FAMILY PROTEIN (AFU_ORTHOLOGUE AFUA_4G14700)"/>
    <property type="match status" value="1"/>
</dbReference>
<evidence type="ECO:0000313" key="4">
    <source>
        <dbReference type="EMBL" id="WNZ48928.1"/>
    </source>
</evidence>
<evidence type="ECO:0000256" key="2">
    <source>
        <dbReference type="SAM" id="SignalP"/>
    </source>
</evidence>